<reference evidence="1" key="1">
    <citation type="journal article" date="2015" name="Nature">
        <title>Complex archaea that bridge the gap between prokaryotes and eukaryotes.</title>
        <authorList>
            <person name="Spang A."/>
            <person name="Saw J.H."/>
            <person name="Jorgensen S.L."/>
            <person name="Zaremba-Niedzwiedzka K."/>
            <person name="Martijn J."/>
            <person name="Lind A.E."/>
            <person name="van Eijk R."/>
            <person name="Schleper C."/>
            <person name="Guy L."/>
            <person name="Ettema T.J."/>
        </authorList>
    </citation>
    <scope>NUCLEOTIDE SEQUENCE</scope>
</reference>
<proteinExistence type="predicted"/>
<comment type="caution">
    <text evidence="1">The sequence shown here is derived from an EMBL/GenBank/DDBJ whole genome shotgun (WGS) entry which is preliminary data.</text>
</comment>
<dbReference type="AlphaFoldDB" id="A0A0F9N572"/>
<dbReference type="EMBL" id="LAZR01004623">
    <property type="protein sequence ID" value="KKN06957.1"/>
    <property type="molecule type" value="Genomic_DNA"/>
</dbReference>
<sequence length="80" mass="8766">MASRKQLIDARRKELLAKGYQPGIVNLALEWAQGSAQGMSDYVQKMGGDGDLSDQFLPQYLQDCEKWAKGIVGEPAPPEA</sequence>
<evidence type="ECO:0000313" key="1">
    <source>
        <dbReference type="EMBL" id="KKN06957.1"/>
    </source>
</evidence>
<organism evidence="1">
    <name type="scientific">marine sediment metagenome</name>
    <dbReference type="NCBI Taxonomy" id="412755"/>
    <lineage>
        <taxon>unclassified sequences</taxon>
        <taxon>metagenomes</taxon>
        <taxon>ecological metagenomes</taxon>
    </lineage>
</organism>
<name>A0A0F9N572_9ZZZZ</name>
<protein>
    <submittedName>
        <fullName evidence="1">Uncharacterized protein</fullName>
    </submittedName>
</protein>
<gene>
    <name evidence="1" type="ORF">LCGC14_1072120</name>
</gene>
<accession>A0A0F9N572</accession>